<dbReference type="InterPro" id="IPR003753">
    <property type="entry name" value="Exonuc_VII_L"/>
</dbReference>
<dbReference type="KEGG" id="sphl:LPB140_03740"/>
<comment type="function">
    <text evidence="5">Bidirectionally degrades single-stranded DNA into large acid-insoluble oligonucleotides, which are then degraded further into small acid-soluble oligonucleotides.</text>
</comment>
<dbReference type="GO" id="GO:0008855">
    <property type="term" value="F:exodeoxyribonuclease VII activity"/>
    <property type="evidence" value="ECO:0007669"/>
    <property type="project" value="UniProtKB-UniRule"/>
</dbReference>
<dbReference type="EC" id="3.1.11.6" evidence="5"/>
<evidence type="ECO:0000256" key="6">
    <source>
        <dbReference type="RuleBase" id="RU004355"/>
    </source>
</evidence>
<keyword evidence="1 5" id="KW-0963">Cytoplasm</keyword>
<dbReference type="InterPro" id="IPR020579">
    <property type="entry name" value="Exonuc_VII_lsu_C"/>
</dbReference>
<comment type="catalytic activity">
    <reaction evidence="5 6">
        <text>Exonucleolytic cleavage in either 5'- to 3'- or 3'- to 5'-direction to yield nucleoside 5'-phosphates.</text>
        <dbReference type="EC" id="3.1.11.6"/>
    </reaction>
</comment>
<dbReference type="Pfam" id="PF13742">
    <property type="entry name" value="tRNA_anti_2"/>
    <property type="match status" value="1"/>
</dbReference>
<dbReference type="PANTHER" id="PTHR30008">
    <property type="entry name" value="EXODEOXYRIBONUCLEASE 7 LARGE SUBUNIT"/>
    <property type="match status" value="1"/>
</dbReference>
<comment type="similarity">
    <text evidence="5 6">Belongs to the XseA family.</text>
</comment>
<protein>
    <recommendedName>
        <fullName evidence="5">Exodeoxyribonuclease 7 large subunit</fullName>
        <ecNumber evidence="5">3.1.11.6</ecNumber>
    </recommendedName>
    <alternativeName>
        <fullName evidence="5">Exodeoxyribonuclease VII large subunit</fullName>
        <shortName evidence="5">Exonuclease VII large subunit</shortName>
    </alternativeName>
</protein>
<sequence length="515" mass="56580">MDLPLMPNMKNEISDHQNKLLAELGPGDNAPPFTVSELSASLKRSIEDQFGRVRIKGELSGYKRATSGHCYFGIKDENALIDGVMWKGNANRLPFAAEDGLEIIATGKITTFPGRSKYQIVVENMELAGEGALMMLFEKLKARLADEGLFDNGRKKKLPYLPAHIGVITSPTGAVIRDILHRLADRFPVRVTLWPVKVQGDGAAEEIAHAINGFSNMEKRGDLERPDLLIIGRGGGSIEDLWAFNEEAVVRAIANCTIPTISAVGHETDTSLSDYAADRRAPTPTAAAEMAVPVRSDLQQKLGQLALRSQNAMARGLSLASERLSTQKRLMPNLDNITAPYQQRADDAAMRLQGSFTARLNAAELKFSALQSGLRPQILMRHWENKNQQLVKTGLKRKLADNILDKGAQKLSAFDRLLKSLHPQKPLERGFAMITNMEGKLLPNLAEAQQFDAMKVQFADGQLSVQQIKGHKGGGDGDDNPKKTQSVQIISSKHQLKKQVKKNINQAADNQGNLF</sequence>
<evidence type="ECO:0000259" key="8">
    <source>
        <dbReference type="Pfam" id="PF13742"/>
    </source>
</evidence>
<dbReference type="NCBIfam" id="TIGR00237">
    <property type="entry name" value="xseA"/>
    <property type="match status" value="1"/>
</dbReference>
<accession>A0A1L3JAA8</accession>
<dbReference type="GO" id="GO:0009318">
    <property type="term" value="C:exodeoxyribonuclease VII complex"/>
    <property type="evidence" value="ECO:0007669"/>
    <property type="project" value="UniProtKB-UniRule"/>
</dbReference>
<dbReference type="GO" id="GO:0006308">
    <property type="term" value="P:DNA catabolic process"/>
    <property type="evidence" value="ECO:0007669"/>
    <property type="project" value="UniProtKB-UniRule"/>
</dbReference>
<keyword evidence="2 5" id="KW-0540">Nuclease</keyword>
<dbReference type="GO" id="GO:0003676">
    <property type="term" value="F:nucleic acid binding"/>
    <property type="evidence" value="ECO:0007669"/>
    <property type="project" value="InterPro"/>
</dbReference>
<dbReference type="EMBL" id="CP018154">
    <property type="protein sequence ID" value="APG62070.1"/>
    <property type="molecule type" value="Genomic_DNA"/>
</dbReference>
<comment type="subcellular location">
    <subcellularLocation>
        <location evidence="5 6">Cytoplasm</location>
    </subcellularLocation>
</comment>
<keyword evidence="4 5" id="KW-0269">Exonuclease</keyword>
<feature type="domain" description="Exonuclease VII large subunit C-terminal" evidence="7">
    <location>
        <begin position="149"/>
        <end position="465"/>
    </location>
</feature>
<feature type="domain" description="OB-fold nucleic acid binding" evidence="8">
    <location>
        <begin position="33"/>
        <end position="126"/>
    </location>
</feature>
<reference evidence="9 10" key="1">
    <citation type="submission" date="2016-11" db="EMBL/GenBank/DDBJ databases">
        <title>Sphingorhabdus sp. LPB0140, isolated from marine environment.</title>
        <authorList>
            <person name="Kim E."/>
            <person name="Yi H."/>
        </authorList>
    </citation>
    <scope>NUCLEOTIDE SEQUENCE [LARGE SCALE GENOMIC DNA]</scope>
    <source>
        <strain evidence="9 10">LPB0140</strain>
    </source>
</reference>
<comment type="subunit">
    <text evidence="5">Heterooligomer composed of large and small subunits.</text>
</comment>
<keyword evidence="3 5" id="KW-0378">Hydrolase</keyword>
<dbReference type="Proteomes" id="UP000242561">
    <property type="component" value="Chromosome"/>
</dbReference>
<evidence type="ECO:0000256" key="2">
    <source>
        <dbReference type="ARBA" id="ARBA00022722"/>
    </source>
</evidence>
<proteinExistence type="inferred from homology"/>
<dbReference type="AlphaFoldDB" id="A0A1L3JAA8"/>
<evidence type="ECO:0000256" key="3">
    <source>
        <dbReference type="ARBA" id="ARBA00022801"/>
    </source>
</evidence>
<dbReference type="HAMAP" id="MF_00378">
    <property type="entry name" value="Exonuc_7_L"/>
    <property type="match status" value="1"/>
</dbReference>
<dbReference type="InterPro" id="IPR025824">
    <property type="entry name" value="OB-fold_nuc-bd_dom"/>
</dbReference>
<evidence type="ECO:0000256" key="5">
    <source>
        <dbReference type="HAMAP-Rule" id="MF_00378"/>
    </source>
</evidence>
<evidence type="ECO:0000259" key="7">
    <source>
        <dbReference type="Pfam" id="PF02601"/>
    </source>
</evidence>
<dbReference type="PANTHER" id="PTHR30008:SF0">
    <property type="entry name" value="EXODEOXYRIBONUCLEASE 7 LARGE SUBUNIT"/>
    <property type="match status" value="1"/>
</dbReference>
<gene>
    <name evidence="5" type="primary">xseA</name>
    <name evidence="9" type="ORF">LPB140_03740</name>
</gene>
<evidence type="ECO:0000313" key="9">
    <source>
        <dbReference type="EMBL" id="APG62070.1"/>
    </source>
</evidence>
<name>A0A1L3JAA8_9SPHN</name>
<dbReference type="Pfam" id="PF02601">
    <property type="entry name" value="Exonuc_VII_L"/>
    <property type="match status" value="1"/>
</dbReference>
<dbReference type="STRING" id="1913578.LPB140_03740"/>
<evidence type="ECO:0000256" key="1">
    <source>
        <dbReference type="ARBA" id="ARBA00022490"/>
    </source>
</evidence>
<dbReference type="GO" id="GO:0005737">
    <property type="term" value="C:cytoplasm"/>
    <property type="evidence" value="ECO:0007669"/>
    <property type="project" value="UniProtKB-SubCell"/>
</dbReference>
<organism evidence="9 10">
    <name type="scientific">Sphingorhabdus lutea</name>
    <dbReference type="NCBI Taxonomy" id="1913578"/>
    <lineage>
        <taxon>Bacteria</taxon>
        <taxon>Pseudomonadati</taxon>
        <taxon>Pseudomonadota</taxon>
        <taxon>Alphaproteobacteria</taxon>
        <taxon>Sphingomonadales</taxon>
        <taxon>Sphingomonadaceae</taxon>
        <taxon>Sphingorhabdus</taxon>
    </lineage>
</organism>
<keyword evidence="10" id="KW-1185">Reference proteome</keyword>
<dbReference type="CDD" id="cd04489">
    <property type="entry name" value="ExoVII_LU_OBF"/>
    <property type="match status" value="1"/>
</dbReference>
<evidence type="ECO:0000313" key="10">
    <source>
        <dbReference type="Proteomes" id="UP000242561"/>
    </source>
</evidence>
<evidence type="ECO:0000256" key="4">
    <source>
        <dbReference type="ARBA" id="ARBA00022839"/>
    </source>
</evidence>